<comment type="caution">
    <text evidence="1">The sequence shown here is derived from an EMBL/GenBank/DDBJ whole genome shotgun (WGS) entry which is preliminary data.</text>
</comment>
<reference evidence="2" key="1">
    <citation type="journal article" date="2019" name="Curr. Biol.">
        <title>Genome Sequence of Striga asiatica Provides Insight into the Evolution of Plant Parasitism.</title>
        <authorList>
            <person name="Yoshida S."/>
            <person name="Kim S."/>
            <person name="Wafula E.K."/>
            <person name="Tanskanen J."/>
            <person name="Kim Y.M."/>
            <person name="Honaas L."/>
            <person name="Yang Z."/>
            <person name="Spallek T."/>
            <person name="Conn C.E."/>
            <person name="Ichihashi Y."/>
            <person name="Cheong K."/>
            <person name="Cui S."/>
            <person name="Der J.P."/>
            <person name="Gundlach H."/>
            <person name="Jiao Y."/>
            <person name="Hori C."/>
            <person name="Ishida J.K."/>
            <person name="Kasahara H."/>
            <person name="Kiba T."/>
            <person name="Kim M.S."/>
            <person name="Koo N."/>
            <person name="Laohavisit A."/>
            <person name="Lee Y.H."/>
            <person name="Lumba S."/>
            <person name="McCourt P."/>
            <person name="Mortimer J.C."/>
            <person name="Mutuku J.M."/>
            <person name="Nomura T."/>
            <person name="Sasaki-Sekimoto Y."/>
            <person name="Seto Y."/>
            <person name="Wang Y."/>
            <person name="Wakatake T."/>
            <person name="Sakakibara H."/>
            <person name="Demura T."/>
            <person name="Yamaguchi S."/>
            <person name="Yoneyama K."/>
            <person name="Manabe R.I."/>
            <person name="Nelson D.C."/>
            <person name="Schulman A.H."/>
            <person name="Timko M.P."/>
            <person name="dePamphilis C.W."/>
            <person name="Choi D."/>
            <person name="Shirasu K."/>
        </authorList>
    </citation>
    <scope>NUCLEOTIDE SEQUENCE [LARGE SCALE GENOMIC DNA]</scope>
    <source>
        <strain evidence="2">cv. UVA1</strain>
    </source>
</reference>
<organism evidence="1 2">
    <name type="scientific">Striga asiatica</name>
    <name type="common">Asiatic witchweed</name>
    <name type="synonym">Buchnera asiatica</name>
    <dbReference type="NCBI Taxonomy" id="4170"/>
    <lineage>
        <taxon>Eukaryota</taxon>
        <taxon>Viridiplantae</taxon>
        <taxon>Streptophyta</taxon>
        <taxon>Embryophyta</taxon>
        <taxon>Tracheophyta</taxon>
        <taxon>Spermatophyta</taxon>
        <taxon>Magnoliopsida</taxon>
        <taxon>eudicotyledons</taxon>
        <taxon>Gunneridae</taxon>
        <taxon>Pentapetalae</taxon>
        <taxon>asterids</taxon>
        <taxon>lamiids</taxon>
        <taxon>Lamiales</taxon>
        <taxon>Orobanchaceae</taxon>
        <taxon>Buchnereae</taxon>
        <taxon>Striga</taxon>
    </lineage>
</organism>
<gene>
    <name evidence="1" type="ORF">STAS_25018</name>
</gene>
<evidence type="ECO:0000313" key="2">
    <source>
        <dbReference type="Proteomes" id="UP000325081"/>
    </source>
</evidence>
<dbReference type="InterPro" id="IPR036047">
    <property type="entry name" value="F-box-like_dom_sf"/>
</dbReference>
<proteinExistence type="predicted"/>
<accession>A0A5A7QSI6</accession>
<protein>
    <submittedName>
        <fullName evidence="1">F-box family protein</fullName>
    </submittedName>
</protein>
<sequence length="149" mass="17196">MVSGSRVDGGALLFTRWVGEGMVTIAVQAWEEAGWDELLPELLDLIQSKLSNDDDKRAFSLVCRPWNTVHRNSRFRHSICLVQNRRSKWTWEFPHHTGFLATRLHTLLQARLAARLPPRQHRLLPRPVRRPQGRAAVRAHATVRGYSFI</sequence>
<dbReference type="Proteomes" id="UP000325081">
    <property type="component" value="Unassembled WGS sequence"/>
</dbReference>
<keyword evidence="2" id="KW-1185">Reference proteome</keyword>
<name>A0A5A7QSI6_STRAF</name>
<dbReference type="AlphaFoldDB" id="A0A5A7QSI6"/>
<dbReference type="Gene3D" id="1.20.1280.50">
    <property type="match status" value="1"/>
</dbReference>
<dbReference type="SUPFAM" id="SSF81383">
    <property type="entry name" value="F-box domain"/>
    <property type="match status" value="1"/>
</dbReference>
<dbReference type="EMBL" id="BKCP01008070">
    <property type="protein sequence ID" value="GER47882.1"/>
    <property type="molecule type" value="Genomic_DNA"/>
</dbReference>
<evidence type="ECO:0000313" key="1">
    <source>
        <dbReference type="EMBL" id="GER47882.1"/>
    </source>
</evidence>